<dbReference type="GO" id="GO:0007091">
    <property type="term" value="P:metaphase/anaphase transition of mitotic cell cycle"/>
    <property type="evidence" value="ECO:0007669"/>
    <property type="project" value="TreeGrafter"/>
</dbReference>
<evidence type="ECO:0000256" key="4">
    <source>
        <dbReference type="ARBA" id="ARBA00023306"/>
    </source>
</evidence>
<dbReference type="STRING" id="3075.A0A087SJ33"/>
<keyword evidence="3" id="KW-0498">Mitosis</keyword>
<dbReference type="eggNOG" id="KOG1858">
    <property type="taxonomic scope" value="Eukaryota"/>
</dbReference>
<evidence type="ECO:0000313" key="7">
    <source>
        <dbReference type="Proteomes" id="UP000028924"/>
    </source>
</evidence>
<dbReference type="GeneID" id="23613970"/>
<comment type="similarity">
    <text evidence="1">Belongs to the APC1 family.</text>
</comment>
<dbReference type="PANTHER" id="PTHR12827">
    <property type="entry name" value="MEIOTIC CHECKPOINT REGULATOR TSG24 FAMILY MEMBER"/>
    <property type="match status" value="1"/>
</dbReference>
<gene>
    <name evidence="6" type="ORF">F751_2579</name>
</gene>
<dbReference type="OrthoDB" id="26401at2759"/>
<keyword evidence="7" id="KW-1185">Reference proteome</keyword>
<feature type="region of interest" description="Disordered" evidence="5">
    <location>
        <begin position="1"/>
        <end position="40"/>
    </location>
</feature>
<dbReference type="Proteomes" id="UP000028924">
    <property type="component" value="Unassembled WGS sequence"/>
</dbReference>
<dbReference type="InterPro" id="IPR024990">
    <property type="entry name" value="Apc1"/>
</dbReference>
<evidence type="ECO:0000313" key="6">
    <source>
        <dbReference type="EMBL" id="KFM25737.1"/>
    </source>
</evidence>
<accession>A0A087SJ33</accession>
<feature type="region of interest" description="Disordered" evidence="5">
    <location>
        <begin position="280"/>
        <end position="376"/>
    </location>
</feature>
<feature type="region of interest" description="Disordered" evidence="5">
    <location>
        <begin position="695"/>
        <end position="717"/>
    </location>
</feature>
<feature type="compositionally biased region" description="Low complexity" evidence="5">
    <location>
        <begin position="699"/>
        <end position="708"/>
    </location>
</feature>
<keyword evidence="2" id="KW-0132">Cell division</keyword>
<evidence type="ECO:0000256" key="3">
    <source>
        <dbReference type="ARBA" id="ARBA00022776"/>
    </source>
</evidence>
<feature type="region of interest" description="Disordered" evidence="5">
    <location>
        <begin position="395"/>
        <end position="416"/>
    </location>
</feature>
<feature type="compositionally biased region" description="Basic and acidic residues" evidence="5">
    <location>
        <begin position="963"/>
        <end position="976"/>
    </location>
</feature>
<sequence length="1604" mass="164538">MRLANGHLSPLAFNPGSRDRPPAWQAGDVAGGGADHPSPVQCRLVWEDTPSTPTSPSACFLAHDTDGVAPLLCLHSAHRATLTMLAGLRGPGGATATQRPALTALPLEDAPHALRGGDPSSVPPARRCVLVLEPGTGALRALAGPRHHLARLCLPGRQSGRRSVTAIADPAGCEVTMATDGGTRLRVSFHLRPSCPAVAAALAAVAEAAGHGAGLELQTTWLQALGERWSSILCGPWGNWACTGRGGAHACQCPPFRVALGCRGWRAMRVLTRIPLGTAAIPSPTQREPAGFCRRPCSSHSSRQAHPAAHKPTGPTLHRSKSPRQDRGRGAGGAVPRRPRLAGTTSRRGRRAAGPRDGASDAPTHRHPGLVPAPALPLAGPPGCRWAGPAQASLPIAPLQPRDSGTIHPAHDTPPSAQTTALAGALVDALHAVAEDCALCTLRARAAPRLHAAARALAEQSSLPPPVPGSLAAALAAALDGVDGSRAGTPSFPAPVLVQRRSRSVAASVDVLDAYLALGSAASLTGPPGATAPAQGPREVLAAACARAMGTLGARGWTPARLQELRLEVRLPLLQAARICRVMSLHQGWDPAALTLIGRLDAAANHAATAGAKADAGALDDFPGEGRGRVGGACDPAVLPLHARVEARPGAKGSIETTEAGLAASMGNPQTATPPPPRPLLRFGRDRRLEEVTRLLSSDAPADLPADAAGDDTGAEGGPSAAVQAWIRVSATRTAALCVGRGAAGLASRRPSHAEALEVAPLRLAARLLGSNGAVVGLDLSAAPPAPGGGAAAAETAWPEFHAGAAAGLSLVPAAGPAGALGRTWVAYHNPPAPSYSHAGLLLGLGVAGHLGCLAATDLYRYLAQGHEATILAVLLGMAASRRGLRDAAVSKMLLLHLPSRHPSTYPDLEIPASVQGAALIGLGLVHLGSCHRRVSGVMSEVVMAELERPMGAVDAAGPQPEGAERPHTQRRSEDREAYSLAAGLALGLIHLSKGTQALGHAELDLDTRLCRLMLGGMREGTVGRRRPGKPQAPGAELGVAPDLFQAQVSAPAAQGRAGGAQRQAGGSVAADIAAAQASPLTVMEGGLLDLGTSCPAATLALGLAHLQTDDAAAAARFAMPESLFELDFVRPQHLLLRVAMRALVMWSGITPAEDWVMQQLPRILQFDTSKMLGVGRAARRRKEDAEAVCQAHISCIAGACLAVGLRHAGSCSAAAAGLLRSRLEGLLRLKAAIPELNPDRQGWALGRVHVEEAVDVLALSLAIVMAGSGHSATLGLLRGLSLRSAPHSPSNALPPGPTRAPSSSLTYGAHTAVGMALGFLFLGQGRLTFGTRPLAALRHLYAMAAEPRCLNALDVRSGVPVYVPLTLTLAGEEKGTGATALGTPTLQLLDAQLAGKGGAGGHISPPRHALVAPGLLPAGSRVAELRVDGPRYHRQSLAGAALRALYRRRYVWVQGTGCALPYADDPGGLPWVAAFAAELCDDEGAEDWVAAWLAPRDPKGKGEWAAWARGSLLATLGQGDVGESLPLALEVLQAARTGPGGPSRNGATASDLGAAMRHSLLTSGFGQRLTAAQGEANHDPGLSLVEAEAWQPVVRPEALLQLR</sequence>
<name>A0A087SJ33_AUXPR</name>
<evidence type="ECO:0000256" key="5">
    <source>
        <dbReference type="SAM" id="MobiDB-lite"/>
    </source>
</evidence>
<dbReference type="GO" id="GO:0005680">
    <property type="term" value="C:anaphase-promoting complex"/>
    <property type="evidence" value="ECO:0007669"/>
    <property type="project" value="InterPro"/>
</dbReference>
<dbReference type="Gene3D" id="1.25.10.10">
    <property type="entry name" value="Leucine-rich Repeat Variant"/>
    <property type="match status" value="2"/>
</dbReference>
<evidence type="ECO:0000256" key="1">
    <source>
        <dbReference type="ARBA" id="ARBA00010547"/>
    </source>
</evidence>
<dbReference type="EMBL" id="KL662122">
    <property type="protein sequence ID" value="KFM25737.1"/>
    <property type="molecule type" value="Genomic_DNA"/>
</dbReference>
<dbReference type="GO" id="GO:0070979">
    <property type="term" value="P:protein K11-linked ubiquitination"/>
    <property type="evidence" value="ECO:0007669"/>
    <property type="project" value="TreeGrafter"/>
</dbReference>
<dbReference type="GO" id="GO:0031145">
    <property type="term" value="P:anaphase-promoting complex-dependent catabolic process"/>
    <property type="evidence" value="ECO:0007669"/>
    <property type="project" value="TreeGrafter"/>
</dbReference>
<keyword evidence="4" id="KW-0131">Cell cycle</keyword>
<dbReference type="KEGG" id="apro:F751_2579"/>
<dbReference type="RefSeq" id="XP_011398633.1">
    <property type="nucleotide sequence ID" value="XM_011400331.1"/>
</dbReference>
<evidence type="ECO:0000256" key="2">
    <source>
        <dbReference type="ARBA" id="ARBA00022618"/>
    </source>
</evidence>
<dbReference type="PANTHER" id="PTHR12827:SF3">
    <property type="entry name" value="ANAPHASE-PROMOTING COMPLEX SUBUNIT 1"/>
    <property type="match status" value="1"/>
</dbReference>
<organism evidence="6 7">
    <name type="scientific">Auxenochlorella protothecoides</name>
    <name type="common">Green microalga</name>
    <name type="synonym">Chlorella protothecoides</name>
    <dbReference type="NCBI Taxonomy" id="3075"/>
    <lineage>
        <taxon>Eukaryota</taxon>
        <taxon>Viridiplantae</taxon>
        <taxon>Chlorophyta</taxon>
        <taxon>core chlorophytes</taxon>
        <taxon>Trebouxiophyceae</taxon>
        <taxon>Chlorellales</taxon>
        <taxon>Chlorellaceae</taxon>
        <taxon>Auxenochlorella</taxon>
    </lineage>
</organism>
<reference evidence="6 7" key="1">
    <citation type="journal article" date="2014" name="BMC Genomics">
        <title>Oil accumulation mechanisms of the oleaginous microalga Chlorella protothecoides revealed through its genome, transcriptomes, and proteomes.</title>
        <authorList>
            <person name="Gao C."/>
            <person name="Wang Y."/>
            <person name="Shen Y."/>
            <person name="Yan D."/>
            <person name="He X."/>
            <person name="Dai J."/>
            <person name="Wu Q."/>
        </authorList>
    </citation>
    <scope>NUCLEOTIDE SEQUENCE [LARGE SCALE GENOMIC DNA]</scope>
    <source>
        <strain evidence="6 7">0710</strain>
    </source>
</reference>
<dbReference type="GO" id="GO:0060090">
    <property type="term" value="F:molecular adaptor activity"/>
    <property type="evidence" value="ECO:0007669"/>
    <property type="project" value="TreeGrafter"/>
</dbReference>
<dbReference type="InterPro" id="IPR011989">
    <property type="entry name" value="ARM-like"/>
</dbReference>
<dbReference type="GO" id="GO:0051301">
    <property type="term" value="P:cell division"/>
    <property type="evidence" value="ECO:0007669"/>
    <property type="project" value="UniProtKB-KW"/>
</dbReference>
<feature type="region of interest" description="Disordered" evidence="5">
    <location>
        <begin position="954"/>
        <end position="976"/>
    </location>
</feature>
<proteinExistence type="inferred from homology"/>
<protein>
    <submittedName>
        <fullName evidence="6">Anaphase-promoting complex subunit 1</fullName>
    </submittedName>
</protein>